<evidence type="ECO:0000256" key="1">
    <source>
        <dbReference type="SAM" id="Phobius"/>
    </source>
</evidence>
<organism evidence="2 3">
    <name type="scientific">Vibrio porteresiae DSM 19223</name>
    <dbReference type="NCBI Taxonomy" id="1123496"/>
    <lineage>
        <taxon>Bacteria</taxon>
        <taxon>Pseudomonadati</taxon>
        <taxon>Pseudomonadota</taxon>
        <taxon>Gammaproteobacteria</taxon>
        <taxon>Vibrionales</taxon>
        <taxon>Vibrionaceae</taxon>
        <taxon>Vibrio</taxon>
    </lineage>
</organism>
<name>A0ABZ0QEQ6_9VIBR</name>
<keyword evidence="3" id="KW-1185">Reference proteome</keyword>
<dbReference type="RefSeq" id="WP_261895317.1">
    <property type="nucleotide sequence ID" value="NZ_AP024895.1"/>
</dbReference>
<keyword evidence="1" id="KW-0812">Transmembrane</keyword>
<evidence type="ECO:0000313" key="2">
    <source>
        <dbReference type="EMBL" id="WPC74949.1"/>
    </source>
</evidence>
<reference evidence="2 3" key="1">
    <citation type="submission" date="2023-11" db="EMBL/GenBank/DDBJ databases">
        <title>Plant-associative lifestyle of Vibrio porteresiae and its evolutionary dynamics.</title>
        <authorList>
            <person name="Rameshkumar N."/>
            <person name="Kirti K."/>
        </authorList>
    </citation>
    <scope>NUCLEOTIDE SEQUENCE [LARGE SCALE GENOMIC DNA]</scope>
    <source>
        <strain evidence="2 3">MSSRF30</strain>
    </source>
</reference>
<proteinExistence type="predicted"/>
<accession>A0ABZ0QEQ6</accession>
<sequence>MTKKNVLFFVLVILFALTAIITLLGVLNFIKIEDFYLKSLFGAFLLELAATIFSLANKSNLLEDTENGKAESQPRYAALRLHVWGDHRAPDRIEAENIFRWYYLQNIIIGINEKGAEVRQNTSNILFLTFDKDVSVSTFKVQSPDIQLPVYEVKDFNQRYAIIVFSGAVNAGTLEVKVVP</sequence>
<dbReference type="EMBL" id="CP138203">
    <property type="protein sequence ID" value="WPC74949.1"/>
    <property type="molecule type" value="Genomic_DNA"/>
</dbReference>
<keyword evidence="1" id="KW-0472">Membrane</keyword>
<evidence type="ECO:0000313" key="3">
    <source>
        <dbReference type="Proteomes" id="UP001304071"/>
    </source>
</evidence>
<dbReference type="Proteomes" id="UP001304071">
    <property type="component" value="Chromosome 1"/>
</dbReference>
<gene>
    <name evidence="2" type="ORF">R8Z52_07060</name>
</gene>
<protein>
    <submittedName>
        <fullName evidence="2">Uncharacterized protein</fullName>
    </submittedName>
</protein>
<keyword evidence="1" id="KW-1133">Transmembrane helix</keyword>
<feature type="transmembrane region" description="Helical" evidence="1">
    <location>
        <begin position="7"/>
        <end position="30"/>
    </location>
</feature>